<dbReference type="EMBL" id="NXLQ01000122">
    <property type="protein sequence ID" value="RDU59679.1"/>
    <property type="molecule type" value="Genomic_DNA"/>
</dbReference>
<name>A0A3D8I3I0_9HELI</name>
<protein>
    <submittedName>
        <fullName evidence="1">Uncharacterized protein</fullName>
    </submittedName>
</protein>
<organism evidence="1 2">
    <name type="scientific">Helicobacter didelphidarum</name>
    <dbReference type="NCBI Taxonomy" id="2040648"/>
    <lineage>
        <taxon>Bacteria</taxon>
        <taxon>Pseudomonadati</taxon>
        <taxon>Campylobacterota</taxon>
        <taxon>Epsilonproteobacteria</taxon>
        <taxon>Campylobacterales</taxon>
        <taxon>Helicobacteraceae</taxon>
        <taxon>Helicobacter</taxon>
    </lineage>
</organism>
<sequence length="93" mass="10448">MENNEQYKTILDIYTGLQVCTPPNFKELPTPLNDFGLGGKTTTYSMTVLGAYSSEVLGRYMQKQGASGGINTFYKYKLMGNFGIFPIFLKDRI</sequence>
<keyword evidence="2" id="KW-1185">Reference proteome</keyword>
<comment type="caution">
    <text evidence="1">The sequence shown here is derived from an EMBL/GenBank/DDBJ whole genome shotgun (WGS) entry which is preliminary data.</text>
</comment>
<proteinExistence type="predicted"/>
<accession>A0A3D8I3I0</accession>
<gene>
    <name evidence="1" type="ORF">CQA53_11325</name>
</gene>
<evidence type="ECO:0000313" key="2">
    <source>
        <dbReference type="Proteomes" id="UP000256379"/>
    </source>
</evidence>
<evidence type="ECO:0000313" key="1">
    <source>
        <dbReference type="EMBL" id="RDU59679.1"/>
    </source>
</evidence>
<dbReference type="AlphaFoldDB" id="A0A3D8I3I0"/>
<reference evidence="1 2" key="1">
    <citation type="submission" date="2018-04" db="EMBL/GenBank/DDBJ databases">
        <title>Novel Campyloabacter and Helicobacter Species and Strains.</title>
        <authorList>
            <person name="Mannion A.J."/>
            <person name="Shen Z."/>
            <person name="Fox J.G."/>
        </authorList>
    </citation>
    <scope>NUCLEOTIDE SEQUENCE [LARGE SCALE GENOMIC DNA]</scope>
    <source>
        <strain evidence="1 2">MIT 17-337</strain>
    </source>
</reference>
<dbReference type="Proteomes" id="UP000256379">
    <property type="component" value="Unassembled WGS sequence"/>
</dbReference>
<dbReference type="RefSeq" id="WP_115544010.1">
    <property type="nucleotide sequence ID" value="NZ_NXLQ01000122.1"/>
</dbReference>